<keyword evidence="3" id="KW-1185">Reference proteome</keyword>
<reference evidence="3" key="1">
    <citation type="journal article" date="2012" name="G3 (Bethesda)">
        <title>Pichia sorbitophila, an interspecies yeast hybrid reveals early steps of genome resolution following polyploidization.</title>
        <authorList>
            <person name="Leh Louis V."/>
            <person name="Despons L."/>
            <person name="Friedrich A."/>
            <person name="Martin T."/>
            <person name="Durrens P."/>
            <person name="Casaregola S."/>
            <person name="Neuveglise C."/>
            <person name="Fairhead C."/>
            <person name="Marck C."/>
            <person name="Cruz J.A."/>
            <person name="Straub M.L."/>
            <person name="Kugler V."/>
            <person name="Sacerdot C."/>
            <person name="Uzunov Z."/>
            <person name="Thierry A."/>
            <person name="Weiss S."/>
            <person name="Bleykasten C."/>
            <person name="De Montigny J."/>
            <person name="Jacques N."/>
            <person name="Jung P."/>
            <person name="Lemaire M."/>
            <person name="Mallet S."/>
            <person name="Morel G."/>
            <person name="Richard G.F."/>
            <person name="Sarkar A."/>
            <person name="Savel G."/>
            <person name="Schacherer J."/>
            <person name="Seret M.L."/>
            <person name="Talla E."/>
            <person name="Samson G."/>
            <person name="Jubin C."/>
            <person name="Poulain J."/>
            <person name="Vacherie B."/>
            <person name="Barbe V."/>
            <person name="Pelletier E."/>
            <person name="Sherman D.J."/>
            <person name="Westhof E."/>
            <person name="Weissenbach J."/>
            <person name="Baret P.V."/>
            <person name="Wincker P."/>
            <person name="Gaillardin C."/>
            <person name="Dujon B."/>
            <person name="Souciet J.L."/>
        </authorList>
    </citation>
    <scope>NUCLEOTIDE SEQUENCE [LARGE SCALE GENOMIC DNA]</scope>
    <source>
        <strain evidence="3">CBS 270.75 / DBVPG 7215 / KCTC 17166 / NRRL Y-17582</strain>
    </source>
</reference>
<dbReference type="GO" id="GO:0005730">
    <property type="term" value="C:nucleolus"/>
    <property type="evidence" value="ECO:0007669"/>
    <property type="project" value="TreeGrafter"/>
</dbReference>
<dbReference type="GO" id="GO:0042254">
    <property type="term" value="P:ribosome biogenesis"/>
    <property type="evidence" value="ECO:0007669"/>
    <property type="project" value="TreeGrafter"/>
</dbReference>
<dbReference type="Proteomes" id="UP000006790">
    <property type="component" value="Chromosome 1"/>
</dbReference>
<evidence type="ECO:0000313" key="3">
    <source>
        <dbReference type="Proteomes" id="UP000006790"/>
    </source>
</evidence>
<dbReference type="PANTHER" id="PTHR15682:SF2">
    <property type="entry name" value="UNHEALTHY RIBOSOME BIOGENESIS PROTEIN 2 HOMOLOG"/>
    <property type="match status" value="1"/>
</dbReference>
<dbReference type="InterPro" id="IPR052609">
    <property type="entry name" value="Ribosome_Biogenesis_Reg"/>
</dbReference>
<dbReference type="STRING" id="931890.G8JNE6"/>
<dbReference type="RefSeq" id="XP_003644427.1">
    <property type="nucleotide sequence ID" value="XM_003644379.1"/>
</dbReference>
<dbReference type="FunCoup" id="G8JNE6">
    <property type="interactions" value="160"/>
</dbReference>
<sequence>MLISTSAEAITKHLRSKTISTGEVYEIAQRIQTGKYEFYFPNSHIFILELIIDRWNASKDENFKKDWKIWSLFISMCNKVQNPEHKKKLLKNLKFVNFYLESLELLEEEQYELFPKPIFELLKIMNSALTIQSTSENAMKMMGGTLNLLLKSNDEDIDLQGSLLSELTALIGVQNLRDSSSKMTAAYVNNLLFPSLRYMHRFTYPLEHHNIDFLSNIMGNFLFNDISNAVKHLEKVINNDMLYTETMEVLFSCAIQHLSSSDIEGLEQIFKLLVKVDPKASSDLLKYLASSNRTLSQKFLEGLFEDGFLERNWFLMCSVLNLDIEIGIINTDRLIVAICSSEPNQIILDTWSKLVACHVNAREFSKFLDKWKQLCANRENIILLNNDQFSKVISDHVPSLSVSQLTEILDELVNEIIRDKSCHIVKCMTVVVLGLKRLSYTILQELRLTLEKIFEISDIQISEFWNLRYDILEIYDDITSEELLSEYDVTKLLKRTESPPITFYFNLFKLRELKEFDMSYAVNRFMQQINKLEELKPILFESFARWSTIIDLTFDKSSIEALVKLSLKQENIDIYDTIFLCDDIFEEQNITYNLTRELSENIVEEKCLKLLLKVPVQCINKNIRVATINNIVQKDILTECDLDLICHLLSNPTFKSNLETDFDQLLRVASSDSKQHNLNHRVFETVWSNHVNNMNAEECKCYVLNGINNLMERMLHSFDFVTYRVAFYAIRSSSKSIPEFASLRDLYISGVIDHLKKSKVDGEHRQISWILQSLYLLFSSNSELIKQQDLINLETHLSKYIKMTNDVELLESFFLFCSCYYDNLLFLLTHYVVLRSMAIEKANLIKGIHFAIQKTISHDVKVFNSTFLTILASFPQFDNNLTNGVLELYESFINTLSKSNVYGVKLFRKSVSAFYTYCENFIGDNPDTILNILNTYKKLLGTNPWLFSQYTIELLFPMCSKLNFALSSRCRRFDAIFIATTQLLSSILLFHRYKLSNRHHVVNSTLCSLLEVISNSKKYELSYRSAKYLSRLITNFCEPSNISSSNTRGTLNSKIAVVKRSLRKYLPVLLLKYIHISITNPFEANIRKELIMSVYAIFDVLSQEELVIVNSNLDNAGRTYFKSLYSEYKRVGKWHED</sequence>
<dbReference type="HOGENOM" id="CLU_008472_0_0_1"/>
<dbReference type="InterPro" id="IPR018849">
    <property type="entry name" value="Urb2/Npa2_C"/>
</dbReference>
<dbReference type="OMA" id="CHVNARE"/>
<dbReference type="eggNOG" id="ENOG502QTEB">
    <property type="taxonomic scope" value="Eukaryota"/>
</dbReference>
<organism evidence="2 3">
    <name type="scientific">Eremothecium cymbalariae (strain CBS 270.75 / DBVPG 7215 / KCTC 17166 / NRRL Y-17582)</name>
    <name type="common">Yeast</name>
    <dbReference type="NCBI Taxonomy" id="931890"/>
    <lineage>
        <taxon>Eukaryota</taxon>
        <taxon>Fungi</taxon>
        <taxon>Dikarya</taxon>
        <taxon>Ascomycota</taxon>
        <taxon>Saccharomycotina</taxon>
        <taxon>Saccharomycetes</taxon>
        <taxon>Saccharomycetales</taxon>
        <taxon>Saccharomycetaceae</taxon>
        <taxon>Eremothecium</taxon>
    </lineage>
</organism>
<dbReference type="EMBL" id="CP002497">
    <property type="protein sequence ID" value="AET37610.1"/>
    <property type="molecule type" value="Genomic_DNA"/>
</dbReference>
<name>G8JNE6_ERECY</name>
<dbReference type="PANTHER" id="PTHR15682">
    <property type="entry name" value="UNHEALTHY RIBOSOME BIOGENESIS PROTEIN 2 HOMOLOG"/>
    <property type="match status" value="1"/>
</dbReference>
<accession>G8JNE6</accession>
<feature type="domain" description="Nucleolar 27S pre-rRNA processing Urb2/Npa2 C-terminal" evidence="1">
    <location>
        <begin position="931"/>
        <end position="1136"/>
    </location>
</feature>
<dbReference type="Pfam" id="PF10441">
    <property type="entry name" value="Urb2"/>
    <property type="match status" value="1"/>
</dbReference>
<dbReference type="KEGG" id="erc:Ecym_1377"/>
<evidence type="ECO:0000313" key="2">
    <source>
        <dbReference type="EMBL" id="AET37610.1"/>
    </source>
</evidence>
<protein>
    <recommendedName>
        <fullName evidence="1">Nucleolar 27S pre-rRNA processing Urb2/Npa2 C-terminal domain-containing protein</fullName>
    </recommendedName>
</protein>
<proteinExistence type="predicted"/>
<gene>
    <name evidence="2" type="ordered locus">Ecym_1377</name>
</gene>
<dbReference type="InParanoid" id="G8JNE6"/>
<dbReference type="AlphaFoldDB" id="G8JNE6"/>
<dbReference type="GeneID" id="11469723"/>
<dbReference type="OrthoDB" id="160374at2759"/>
<evidence type="ECO:0000259" key="1">
    <source>
        <dbReference type="Pfam" id="PF10441"/>
    </source>
</evidence>